<evidence type="ECO:0000313" key="3">
    <source>
        <dbReference type="EMBL" id="AXK39967.1"/>
    </source>
</evidence>
<evidence type="ECO:0000256" key="1">
    <source>
        <dbReference type="SAM" id="MobiDB-lite"/>
    </source>
</evidence>
<dbReference type="Gene3D" id="3.40.50.300">
    <property type="entry name" value="P-loop containing nucleotide triphosphate hydrolases"/>
    <property type="match status" value="1"/>
</dbReference>
<feature type="compositionally biased region" description="Low complexity" evidence="1">
    <location>
        <begin position="678"/>
        <end position="692"/>
    </location>
</feature>
<dbReference type="Proteomes" id="UP000254537">
    <property type="component" value="Chromosome"/>
</dbReference>
<dbReference type="Pfam" id="PF13362">
    <property type="entry name" value="Toprim_3"/>
    <property type="match status" value="1"/>
</dbReference>
<organism evidence="3 4">
    <name type="scientific">Crenobacter cavernae</name>
    <dbReference type="NCBI Taxonomy" id="2290923"/>
    <lineage>
        <taxon>Bacteria</taxon>
        <taxon>Pseudomonadati</taxon>
        <taxon>Pseudomonadota</taxon>
        <taxon>Betaproteobacteria</taxon>
        <taxon>Neisseriales</taxon>
        <taxon>Neisseriaceae</taxon>
        <taxon>Crenobacter</taxon>
    </lineage>
</organism>
<dbReference type="InterPro" id="IPR006171">
    <property type="entry name" value="TOPRIM_dom"/>
</dbReference>
<accession>A0A345Y7R5</accession>
<reference evidence="3 4" key="1">
    <citation type="submission" date="2018-07" db="EMBL/GenBank/DDBJ databases">
        <title>Crenobacter cavernae sp. nov., isolated from a karst cave.</title>
        <authorList>
            <person name="Zhu H."/>
        </authorList>
    </citation>
    <scope>NUCLEOTIDE SEQUENCE [LARGE SCALE GENOMIC DNA]</scope>
    <source>
        <strain evidence="3 4">K1W11S-77</strain>
    </source>
</reference>
<dbReference type="InterPro" id="IPR027417">
    <property type="entry name" value="P-loop_NTPase"/>
</dbReference>
<dbReference type="InterPro" id="IPR003593">
    <property type="entry name" value="AAA+_ATPase"/>
</dbReference>
<evidence type="ECO:0000259" key="2">
    <source>
        <dbReference type="SMART" id="SM00382"/>
    </source>
</evidence>
<evidence type="ECO:0000313" key="4">
    <source>
        <dbReference type="Proteomes" id="UP000254537"/>
    </source>
</evidence>
<dbReference type="GO" id="GO:0016853">
    <property type="term" value="F:isomerase activity"/>
    <property type="evidence" value="ECO:0007669"/>
    <property type="project" value="UniProtKB-KW"/>
</dbReference>
<name>A0A345Y7R5_9NEIS</name>
<dbReference type="CDD" id="cd01029">
    <property type="entry name" value="TOPRIM_primases"/>
    <property type="match status" value="1"/>
</dbReference>
<proteinExistence type="predicted"/>
<dbReference type="InterPro" id="IPR034154">
    <property type="entry name" value="TOPRIM_DnaG/twinkle"/>
</dbReference>
<sequence length="700" mass="74479">MRIDLLDAMLDAGIRPAKAGFAPVLDGKPQRFDTEGRAGKKDGWIYCHTDGRDAWGAFGDWKTGQRENWCSRNPSTMSAAERAEFAKRRAEVDAAVEAERAQMAARAAAKADDLMAKGRPVAADHPYVVAKGIKPAGAVQLRDMLIVPARRDGVIVTAQCIQPDGRKTFLTGGSTSGASLVLGSLANAKTVLLCEGWATGCTLHEATGLPVVVGFNAGNLPALAERMKGKLDADIVVCGDRDPNEVGQKAAQRAASVFGSKGRAVIPTFTREQETAFAATHDGTLPTDFNDLAAVAGLEMVKKQIERRENAEAGVHREVVLMRGSDIKIEPIRWLWDGWLARGKLAILAGPPGVGKTTLTMALAATVTTGGLWPDGTRCPPGNVVIWSGEDDPADTLVPRLRACGANMDRVLFVDHVRSGDGIENFDPARDMGMVQAAVDLAGGASLAILDPVVSAVTGDSHKNTEVRRALQPIVDFAAANSCAVVGITHFSKGGAGKDPLERVSGSIAFGAVARTVLGAAKVKDDDGETKRVFMRVKNNIGPDDGGYEYDIEDGVKVAEGVHASRVQFGERIEGSARDILAEPEGGDDTEERRDAKAAKAFLASVLSDGPMPSKVMLTDSREAGYTEKQIRHAAKKLNVVISKNGMKGGWTWAMPPVFVSEDAREDGEDARFRNRESSASSAPSRESSANETAVDWEDF</sequence>
<dbReference type="SMART" id="SM00382">
    <property type="entry name" value="AAA"/>
    <property type="match status" value="1"/>
</dbReference>
<keyword evidence="3" id="KW-0413">Isomerase</keyword>
<dbReference type="AlphaFoldDB" id="A0A345Y7R5"/>
<dbReference type="KEGG" id="ccah:DWG20_11240"/>
<feature type="region of interest" description="Disordered" evidence="1">
    <location>
        <begin position="665"/>
        <end position="700"/>
    </location>
</feature>
<dbReference type="SUPFAM" id="SSF52540">
    <property type="entry name" value="P-loop containing nucleoside triphosphate hydrolases"/>
    <property type="match status" value="1"/>
</dbReference>
<protein>
    <submittedName>
        <fullName evidence="3">Topoisomerase</fullName>
    </submittedName>
</protein>
<dbReference type="EMBL" id="CP031337">
    <property type="protein sequence ID" value="AXK39967.1"/>
    <property type="molecule type" value="Genomic_DNA"/>
</dbReference>
<gene>
    <name evidence="3" type="ORF">DWG20_11240</name>
</gene>
<dbReference type="Pfam" id="PF13481">
    <property type="entry name" value="AAA_25"/>
    <property type="match status" value="1"/>
</dbReference>
<feature type="domain" description="AAA+ ATPase" evidence="2">
    <location>
        <begin position="342"/>
        <end position="524"/>
    </location>
</feature>